<dbReference type="PANTHER" id="PTHR31213:SF55">
    <property type="entry name" value="STRESS-INDUCED PROTEIN SAM22"/>
    <property type="match status" value="1"/>
</dbReference>
<proteinExistence type="predicted"/>
<dbReference type="CDD" id="cd07816">
    <property type="entry name" value="Bet_v1-like"/>
    <property type="match status" value="1"/>
</dbReference>
<dbReference type="Pfam" id="PF00407">
    <property type="entry name" value="Bet_v_1"/>
    <property type="match status" value="2"/>
</dbReference>
<dbReference type="Proteomes" id="UP001472677">
    <property type="component" value="Unassembled WGS sequence"/>
</dbReference>
<dbReference type="PRINTS" id="PR00634">
    <property type="entry name" value="BETALLERGEN"/>
</dbReference>
<dbReference type="Gene3D" id="3.30.530.20">
    <property type="match status" value="2"/>
</dbReference>
<dbReference type="SUPFAM" id="SSF55961">
    <property type="entry name" value="Bet v1-like"/>
    <property type="match status" value="2"/>
</dbReference>
<comment type="caution">
    <text evidence="1">The sequence shown here is derived from an EMBL/GenBank/DDBJ whole genome shotgun (WGS) entry which is preliminary data.</text>
</comment>
<reference evidence="1 2" key="1">
    <citation type="journal article" date="2024" name="G3 (Bethesda)">
        <title>Genome assembly of Hibiscus sabdariffa L. provides insights into metabolisms of medicinal natural products.</title>
        <authorList>
            <person name="Kim T."/>
        </authorList>
    </citation>
    <scope>NUCLEOTIDE SEQUENCE [LARGE SCALE GENOMIC DNA]</scope>
    <source>
        <strain evidence="1">TK-2024</strain>
        <tissue evidence="1">Old leaves</tissue>
    </source>
</reference>
<organism evidence="1 2">
    <name type="scientific">Hibiscus sabdariffa</name>
    <name type="common">roselle</name>
    <dbReference type="NCBI Taxonomy" id="183260"/>
    <lineage>
        <taxon>Eukaryota</taxon>
        <taxon>Viridiplantae</taxon>
        <taxon>Streptophyta</taxon>
        <taxon>Embryophyta</taxon>
        <taxon>Tracheophyta</taxon>
        <taxon>Spermatophyta</taxon>
        <taxon>Magnoliopsida</taxon>
        <taxon>eudicotyledons</taxon>
        <taxon>Gunneridae</taxon>
        <taxon>Pentapetalae</taxon>
        <taxon>rosids</taxon>
        <taxon>malvids</taxon>
        <taxon>Malvales</taxon>
        <taxon>Malvaceae</taxon>
        <taxon>Malvoideae</taxon>
        <taxon>Hibiscus</taxon>
    </lineage>
</organism>
<dbReference type="PANTHER" id="PTHR31213">
    <property type="entry name" value="OS08G0374000 PROTEIN-RELATED"/>
    <property type="match status" value="1"/>
</dbReference>
<dbReference type="EMBL" id="JBBPBM010000040">
    <property type="protein sequence ID" value="KAK8525365.1"/>
    <property type="molecule type" value="Genomic_DNA"/>
</dbReference>
<dbReference type="InterPro" id="IPR024949">
    <property type="entry name" value="Bet_v_I_allergen"/>
</dbReference>
<dbReference type="InterPro" id="IPR023393">
    <property type="entry name" value="START-like_dom_sf"/>
</dbReference>
<name>A0ABR2CXT7_9ROSI</name>
<sequence length="258" mass="27974">MGVVTYDFEVTSPISPARLFKAVIVDAGKVFPKAAPQAVKSVELQGNGGPGSIAKINFAEVDRNSLPTQANFCSYNANPLQAALPFTAVFYSTPAVRSIQGYPHIISQAQNHLMTPNMTGSYGGSFQGYSPVISHISNPVLSSSTSTTASTVYTPMMSQLPPVPYVKHEIESHDQNNFPYSYSVIEGGPLGDKLEKISFKNKLVAGAYGGSVCKSLMKFYTISDCVFTEEEIKDQIQRMDVVYKAVETYLVTNPDVCN</sequence>
<accession>A0ABR2CXT7</accession>
<keyword evidence="2" id="KW-1185">Reference proteome</keyword>
<protein>
    <submittedName>
        <fullName evidence="1">Uncharacterized protein</fullName>
    </submittedName>
</protein>
<dbReference type="InterPro" id="IPR000916">
    <property type="entry name" value="Bet_v_I/MLP"/>
</dbReference>
<dbReference type="InterPro" id="IPR050279">
    <property type="entry name" value="Plant_def-hormone_signal"/>
</dbReference>
<evidence type="ECO:0000313" key="1">
    <source>
        <dbReference type="EMBL" id="KAK8525365.1"/>
    </source>
</evidence>
<evidence type="ECO:0000313" key="2">
    <source>
        <dbReference type="Proteomes" id="UP001472677"/>
    </source>
</evidence>
<gene>
    <name evidence="1" type="ORF">V6N12_014060</name>
</gene>